<accession>A0ABW4QPD7</accession>
<evidence type="ECO:0000313" key="3">
    <source>
        <dbReference type="Proteomes" id="UP001597197"/>
    </source>
</evidence>
<keyword evidence="3" id="KW-1185">Reference proteome</keyword>
<protein>
    <submittedName>
        <fullName evidence="2">Glycosyltransferase family 2 protein</fullName>
    </submittedName>
</protein>
<dbReference type="Pfam" id="PF00535">
    <property type="entry name" value="Glycos_transf_2"/>
    <property type="match status" value="1"/>
</dbReference>
<dbReference type="PANTHER" id="PTHR22916:SF3">
    <property type="entry name" value="UDP-GLCNAC:BETAGAL BETA-1,3-N-ACETYLGLUCOSAMINYLTRANSFERASE-LIKE PROTEIN 1"/>
    <property type="match status" value="1"/>
</dbReference>
<comment type="caution">
    <text evidence="2">The sequence shown here is derived from an EMBL/GenBank/DDBJ whole genome shotgun (WGS) entry which is preliminary data.</text>
</comment>
<evidence type="ECO:0000313" key="2">
    <source>
        <dbReference type="EMBL" id="MFD1871423.1"/>
    </source>
</evidence>
<evidence type="ECO:0000259" key="1">
    <source>
        <dbReference type="Pfam" id="PF00535"/>
    </source>
</evidence>
<dbReference type="EMBL" id="JBHUFD010000001">
    <property type="protein sequence ID" value="MFD1871423.1"/>
    <property type="molecule type" value="Genomic_DNA"/>
</dbReference>
<gene>
    <name evidence="2" type="ORF">ACFSDX_03235</name>
</gene>
<dbReference type="Proteomes" id="UP001597197">
    <property type="component" value="Unassembled WGS sequence"/>
</dbReference>
<organism evidence="2 3">
    <name type="scientific">Hymenobacter bucti</name>
    <dbReference type="NCBI Taxonomy" id="1844114"/>
    <lineage>
        <taxon>Bacteria</taxon>
        <taxon>Pseudomonadati</taxon>
        <taxon>Bacteroidota</taxon>
        <taxon>Cytophagia</taxon>
        <taxon>Cytophagales</taxon>
        <taxon>Hymenobacteraceae</taxon>
        <taxon>Hymenobacter</taxon>
    </lineage>
</organism>
<reference evidence="3" key="1">
    <citation type="journal article" date="2019" name="Int. J. Syst. Evol. Microbiol.">
        <title>The Global Catalogue of Microorganisms (GCM) 10K type strain sequencing project: providing services to taxonomists for standard genome sequencing and annotation.</title>
        <authorList>
            <consortium name="The Broad Institute Genomics Platform"/>
            <consortium name="The Broad Institute Genome Sequencing Center for Infectious Disease"/>
            <person name="Wu L."/>
            <person name="Ma J."/>
        </authorList>
    </citation>
    <scope>NUCLEOTIDE SEQUENCE [LARGE SCALE GENOMIC DNA]</scope>
    <source>
        <strain evidence="3">CGMCC 1.15795</strain>
    </source>
</reference>
<dbReference type="InterPro" id="IPR001173">
    <property type="entry name" value="Glyco_trans_2-like"/>
</dbReference>
<name>A0ABW4QPD7_9BACT</name>
<dbReference type="Gene3D" id="3.90.550.10">
    <property type="entry name" value="Spore Coat Polysaccharide Biosynthesis Protein SpsA, Chain A"/>
    <property type="match status" value="1"/>
</dbReference>
<sequence length="320" mass="35685">MPKVSVVVLTRNHEAYLAQALDSVLMQEVDFAYELIVGEDGSTDRTRSILEDYAQRYPAIIRPIYHSPQVGVGANLRACFAACRGQYLATLEGDDYWTAPHKLQTQVTWLDAHPDYVFCFHRHSVVQAGQPKPAVAPPGGPPVVEPKTVFEFADFLTQLVAHISTVVFRQVLPALPEWLFTVYPIDIPLLALYAEHGKVKLLPGCHSVYRVHAGGSWSAISRERRAQHYVTMHQKLRLHYAGTAYQNLLAIAHARICLIIADEGIQAGNLADARRFIGHFWANDTTYAIKRQLWKSVAGVSARLAKSTVTQLLRAAPRQA</sequence>
<dbReference type="InterPro" id="IPR029044">
    <property type="entry name" value="Nucleotide-diphossugar_trans"/>
</dbReference>
<dbReference type="PANTHER" id="PTHR22916">
    <property type="entry name" value="GLYCOSYLTRANSFERASE"/>
    <property type="match status" value="1"/>
</dbReference>
<feature type="domain" description="Glycosyltransferase 2-like" evidence="1">
    <location>
        <begin position="5"/>
        <end position="128"/>
    </location>
</feature>
<dbReference type="SUPFAM" id="SSF53448">
    <property type="entry name" value="Nucleotide-diphospho-sugar transferases"/>
    <property type="match status" value="1"/>
</dbReference>
<proteinExistence type="predicted"/>